<organism evidence="1">
    <name type="scientific">freshwater metagenome</name>
    <dbReference type="NCBI Taxonomy" id="449393"/>
    <lineage>
        <taxon>unclassified sequences</taxon>
        <taxon>metagenomes</taxon>
        <taxon>ecological metagenomes</taxon>
    </lineage>
</organism>
<gene>
    <name evidence="1" type="ORF">UFOPK2918_01210</name>
</gene>
<protein>
    <submittedName>
        <fullName evidence="1">Unannotated protein</fullName>
    </submittedName>
</protein>
<dbReference type="EMBL" id="CAEZZT010000115">
    <property type="protein sequence ID" value="CAB4785993.1"/>
    <property type="molecule type" value="Genomic_DNA"/>
</dbReference>
<evidence type="ECO:0000313" key="1">
    <source>
        <dbReference type="EMBL" id="CAB4785993.1"/>
    </source>
</evidence>
<reference evidence="1" key="1">
    <citation type="submission" date="2020-05" db="EMBL/GenBank/DDBJ databases">
        <authorList>
            <person name="Chiriac C."/>
            <person name="Salcher M."/>
            <person name="Ghai R."/>
            <person name="Kavagutti S V."/>
        </authorList>
    </citation>
    <scope>NUCLEOTIDE SEQUENCE</scope>
</reference>
<accession>A0A6J6WS08</accession>
<proteinExistence type="predicted"/>
<name>A0A6J6WS08_9ZZZZ</name>
<dbReference type="AlphaFoldDB" id="A0A6J6WS08"/>
<sequence>MPEAVAAEVLTAEPPCDYDDVVPQSFPFEHAKNDQAGSGLAVIILDHKFAADQAPRVMRGFGKLLGALQLGQKGPGLVAGAT</sequence>